<dbReference type="AlphaFoldDB" id="A0A1G2UIG7"/>
<accession>A0A1G2UIG7</accession>
<evidence type="ECO:0000313" key="2">
    <source>
        <dbReference type="Proteomes" id="UP000177096"/>
    </source>
</evidence>
<sequence>MRFRLALALLISILLVVTASWSRFGTTNYAPSIATLEQIQTDNEYYSDDSFIRDFLKPSTASTTLPAEPLSNTELIGRQLILDYIGLATSGQATEANIDAVANKYLESIPKLIKTQKISRSDIKIVPDNNSNFQNYADQILKIHREYAENINKAYAGANSLKTLNPAMYAFTLTFNISYINAANGLKNLPVPTSLADLHLQLINSYFSSAASMKALSETEQDSTAAFAGLIILNENLDKEDVILNEISNILTANGI</sequence>
<protein>
    <submittedName>
        <fullName evidence="1">Uncharacterized protein</fullName>
    </submittedName>
</protein>
<proteinExistence type="predicted"/>
<organism evidence="1 2">
    <name type="scientific">Candidatus Zambryskibacteria bacterium RIFCSPLOWO2_02_FULL_39_14</name>
    <dbReference type="NCBI Taxonomy" id="1802769"/>
    <lineage>
        <taxon>Bacteria</taxon>
        <taxon>Candidatus Zambryskiibacteriota</taxon>
    </lineage>
</organism>
<name>A0A1G2UIG7_9BACT</name>
<gene>
    <name evidence="1" type="ORF">A3I86_01200</name>
</gene>
<reference evidence="1 2" key="1">
    <citation type="journal article" date="2016" name="Nat. Commun.">
        <title>Thousands of microbial genomes shed light on interconnected biogeochemical processes in an aquifer system.</title>
        <authorList>
            <person name="Anantharaman K."/>
            <person name="Brown C.T."/>
            <person name="Hug L.A."/>
            <person name="Sharon I."/>
            <person name="Castelle C.J."/>
            <person name="Probst A.J."/>
            <person name="Thomas B.C."/>
            <person name="Singh A."/>
            <person name="Wilkins M.J."/>
            <person name="Karaoz U."/>
            <person name="Brodie E.L."/>
            <person name="Williams K.H."/>
            <person name="Hubbard S.S."/>
            <person name="Banfield J.F."/>
        </authorList>
    </citation>
    <scope>NUCLEOTIDE SEQUENCE [LARGE SCALE GENOMIC DNA]</scope>
</reference>
<dbReference type="EMBL" id="MHWM01000014">
    <property type="protein sequence ID" value="OHB08972.1"/>
    <property type="molecule type" value="Genomic_DNA"/>
</dbReference>
<dbReference type="Proteomes" id="UP000177096">
    <property type="component" value="Unassembled WGS sequence"/>
</dbReference>
<comment type="caution">
    <text evidence="1">The sequence shown here is derived from an EMBL/GenBank/DDBJ whole genome shotgun (WGS) entry which is preliminary data.</text>
</comment>
<evidence type="ECO:0000313" key="1">
    <source>
        <dbReference type="EMBL" id="OHB08972.1"/>
    </source>
</evidence>